<dbReference type="SUPFAM" id="SSF46785">
    <property type="entry name" value="Winged helix' DNA-binding domain"/>
    <property type="match status" value="1"/>
</dbReference>
<dbReference type="Gene3D" id="1.10.10.10">
    <property type="entry name" value="Winged helix-like DNA-binding domain superfamily/Winged helix DNA-binding domain"/>
    <property type="match status" value="1"/>
</dbReference>
<gene>
    <name evidence="6" type="ORF">EJP67_07060</name>
</gene>
<dbReference type="InterPro" id="IPR036390">
    <property type="entry name" value="WH_DNA-bd_sf"/>
</dbReference>
<dbReference type="Gene3D" id="2.60.120.10">
    <property type="entry name" value="Jelly Rolls"/>
    <property type="match status" value="1"/>
</dbReference>
<dbReference type="Pfam" id="PF13545">
    <property type="entry name" value="HTH_Crp_2"/>
    <property type="match status" value="1"/>
</dbReference>
<evidence type="ECO:0000313" key="6">
    <source>
        <dbReference type="EMBL" id="RUR66823.1"/>
    </source>
</evidence>
<dbReference type="SMART" id="SM00100">
    <property type="entry name" value="cNMP"/>
    <property type="match status" value="1"/>
</dbReference>
<dbReference type="InterPro" id="IPR014710">
    <property type="entry name" value="RmlC-like_jellyroll"/>
</dbReference>
<sequence>MAFGQPLLVGMQAAGADLFGRGGPQQLAVGVGRGRIVHRAAGIRRAARRAVRAGLFGRCGSDTVENETFDLRVCPLEKKPDELPDALRQSASQPPPSRRPKADGPAGFGIDELLRLSSWSAPFPAPLRKRVMERMREHRVSRGQLLARRGEIPSAWFGLMEGLLKTSVLSADGRSSTLGGILPGCWFGEGALLRGKPRHADYVALRDSRVALLPQDDFARLLQEHPPFKDFIYGQINERLHYFMDHVGDVRLMRGPARVANALCGLAHPLNNPLGLIHLPIAQDELAAIAGVSRQRCNLALQHMQAEGWLHVGYGQLTLLALEPIAGMARAG</sequence>
<dbReference type="EMBL" id="RXFT01000002">
    <property type="protein sequence ID" value="RUR66823.1"/>
    <property type="molecule type" value="Genomic_DNA"/>
</dbReference>
<feature type="region of interest" description="Disordered" evidence="4">
    <location>
        <begin position="82"/>
        <end position="105"/>
    </location>
</feature>
<feature type="domain" description="Cyclic nucleotide-binding" evidence="5">
    <location>
        <begin position="128"/>
        <end position="239"/>
    </location>
</feature>
<dbReference type="InterPro" id="IPR018490">
    <property type="entry name" value="cNMP-bd_dom_sf"/>
</dbReference>
<dbReference type="PANTHER" id="PTHR24567:SF68">
    <property type="entry name" value="DNA-BINDING TRANSCRIPTIONAL DUAL REGULATOR CRP"/>
    <property type="match status" value="1"/>
</dbReference>
<dbReference type="InterPro" id="IPR012318">
    <property type="entry name" value="HTH_CRP"/>
</dbReference>
<keyword evidence="3" id="KW-0804">Transcription</keyword>
<protein>
    <submittedName>
        <fullName evidence="6">Cyclic nucleotide-binding domain-containing protein</fullName>
    </submittedName>
</protein>
<dbReference type="GO" id="GO:0005829">
    <property type="term" value="C:cytosol"/>
    <property type="evidence" value="ECO:0007669"/>
    <property type="project" value="TreeGrafter"/>
</dbReference>
<evidence type="ECO:0000313" key="7">
    <source>
        <dbReference type="Proteomes" id="UP000281118"/>
    </source>
</evidence>
<organism evidence="6 7">
    <name type="scientific">Variovorax guangxiensis</name>
    <dbReference type="NCBI Taxonomy" id="1775474"/>
    <lineage>
        <taxon>Bacteria</taxon>
        <taxon>Pseudomonadati</taxon>
        <taxon>Pseudomonadota</taxon>
        <taxon>Betaproteobacteria</taxon>
        <taxon>Burkholderiales</taxon>
        <taxon>Comamonadaceae</taxon>
        <taxon>Variovorax</taxon>
    </lineage>
</organism>
<dbReference type="PANTHER" id="PTHR24567">
    <property type="entry name" value="CRP FAMILY TRANSCRIPTIONAL REGULATORY PROTEIN"/>
    <property type="match status" value="1"/>
</dbReference>
<name>A0A3S0Z1T0_9BURK</name>
<dbReference type="AlphaFoldDB" id="A0A3S0Z1T0"/>
<proteinExistence type="predicted"/>
<evidence type="ECO:0000256" key="1">
    <source>
        <dbReference type="ARBA" id="ARBA00023015"/>
    </source>
</evidence>
<dbReference type="InterPro" id="IPR036388">
    <property type="entry name" value="WH-like_DNA-bd_sf"/>
</dbReference>
<accession>A0A3S0Z1T0</accession>
<dbReference type="Pfam" id="PF00027">
    <property type="entry name" value="cNMP_binding"/>
    <property type="match status" value="1"/>
</dbReference>
<dbReference type="PROSITE" id="PS50042">
    <property type="entry name" value="CNMP_BINDING_3"/>
    <property type="match status" value="1"/>
</dbReference>
<evidence type="ECO:0000256" key="2">
    <source>
        <dbReference type="ARBA" id="ARBA00023125"/>
    </source>
</evidence>
<dbReference type="InterPro" id="IPR050397">
    <property type="entry name" value="Env_Response_Regulators"/>
</dbReference>
<dbReference type="GO" id="GO:0003677">
    <property type="term" value="F:DNA binding"/>
    <property type="evidence" value="ECO:0007669"/>
    <property type="project" value="UniProtKB-KW"/>
</dbReference>
<dbReference type="OrthoDB" id="9769739at2"/>
<evidence type="ECO:0000259" key="5">
    <source>
        <dbReference type="PROSITE" id="PS50042"/>
    </source>
</evidence>
<dbReference type="InterPro" id="IPR000595">
    <property type="entry name" value="cNMP-bd_dom"/>
</dbReference>
<keyword evidence="1" id="KW-0805">Transcription regulation</keyword>
<evidence type="ECO:0000256" key="4">
    <source>
        <dbReference type="SAM" id="MobiDB-lite"/>
    </source>
</evidence>
<reference evidence="6 7" key="1">
    <citation type="submission" date="2018-12" db="EMBL/GenBank/DDBJ databases">
        <title>The genome sequences of Variovorax guangxiensis DSM 27352.</title>
        <authorList>
            <person name="Gao J."/>
            <person name="Sun J."/>
        </authorList>
    </citation>
    <scope>NUCLEOTIDE SEQUENCE [LARGE SCALE GENOMIC DNA]</scope>
    <source>
        <strain evidence="6 7">DSM 27352</strain>
    </source>
</reference>
<evidence type="ECO:0000256" key="3">
    <source>
        <dbReference type="ARBA" id="ARBA00023163"/>
    </source>
</evidence>
<comment type="caution">
    <text evidence="6">The sequence shown here is derived from an EMBL/GenBank/DDBJ whole genome shotgun (WGS) entry which is preliminary data.</text>
</comment>
<dbReference type="Proteomes" id="UP000281118">
    <property type="component" value="Unassembled WGS sequence"/>
</dbReference>
<dbReference type="CDD" id="cd00038">
    <property type="entry name" value="CAP_ED"/>
    <property type="match status" value="1"/>
</dbReference>
<dbReference type="SUPFAM" id="SSF51206">
    <property type="entry name" value="cAMP-binding domain-like"/>
    <property type="match status" value="1"/>
</dbReference>
<keyword evidence="2" id="KW-0238">DNA-binding</keyword>
<dbReference type="GO" id="GO:0003700">
    <property type="term" value="F:DNA-binding transcription factor activity"/>
    <property type="evidence" value="ECO:0007669"/>
    <property type="project" value="TreeGrafter"/>
</dbReference>